<dbReference type="GO" id="GO:0004803">
    <property type="term" value="F:transposase activity"/>
    <property type="evidence" value="ECO:0007669"/>
    <property type="project" value="InterPro"/>
</dbReference>
<reference evidence="2" key="1">
    <citation type="journal article" date="2021" name="PeerJ">
        <title>Extensive microbial diversity within the chicken gut microbiome revealed by metagenomics and culture.</title>
        <authorList>
            <person name="Gilroy R."/>
            <person name="Ravi A."/>
            <person name="Getino M."/>
            <person name="Pursley I."/>
            <person name="Horton D.L."/>
            <person name="Alikhan N.F."/>
            <person name="Baker D."/>
            <person name="Gharbi K."/>
            <person name="Hall N."/>
            <person name="Watson M."/>
            <person name="Adriaenssens E.M."/>
            <person name="Foster-Nyarko E."/>
            <person name="Jarju S."/>
            <person name="Secka A."/>
            <person name="Antonio M."/>
            <person name="Oren A."/>
            <person name="Chaudhuri R.R."/>
            <person name="La Ragione R."/>
            <person name="Hildebrand F."/>
            <person name="Pallen M.J."/>
        </authorList>
    </citation>
    <scope>NUCLEOTIDE SEQUENCE</scope>
    <source>
        <strain evidence="2">CHK130-7132</strain>
    </source>
</reference>
<dbReference type="AlphaFoldDB" id="A0A9D2Q355"/>
<gene>
    <name evidence="2" type="ORF">H9932_15415</name>
</gene>
<organism evidence="2 3">
    <name type="scientific">Candidatus Brachybacterium intestinipullorum</name>
    <dbReference type="NCBI Taxonomy" id="2838512"/>
    <lineage>
        <taxon>Bacteria</taxon>
        <taxon>Bacillati</taxon>
        <taxon>Actinomycetota</taxon>
        <taxon>Actinomycetes</taxon>
        <taxon>Micrococcales</taxon>
        <taxon>Dermabacteraceae</taxon>
        <taxon>Brachybacterium</taxon>
    </lineage>
</organism>
<evidence type="ECO:0000313" key="3">
    <source>
        <dbReference type="Proteomes" id="UP000823854"/>
    </source>
</evidence>
<sequence>MRGRLTEQQREQIARSAMTRYEAGESWADIARGHDLHPGSLRRIVRQRHEVSCRRSGQKPVADPAEVARRRDAGETIEGIAEALGCSRTAVRTALEATQGLPMTRYPGLHSRRSPTAAELDQLRRLLEQCPPAPGSRHGHLDRGGSEGLTVAEACLALVEDGGTDA</sequence>
<evidence type="ECO:0000256" key="1">
    <source>
        <dbReference type="SAM" id="MobiDB-lite"/>
    </source>
</evidence>
<feature type="region of interest" description="Disordered" evidence="1">
    <location>
        <begin position="51"/>
        <end position="70"/>
    </location>
</feature>
<dbReference type="Pfam" id="PF01527">
    <property type="entry name" value="HTH_Tnp_1"/>
    <property type="match status" value="1"/>
</dbReference>
<protein>
    <submittedName>
        <fullName evidence="2">Transposase</fullName>
    </submittedName>
</protein>
<dbReference type="EMBL" id="DWWC01000330">
    <property type="protein sequence ID" value="HJC71048.1"/>
    <property type="molecule type" value="Genomic_DNA"/>
</dbReference>
<proteinExistence type="predicted"/>
<comment type="caution">
    <text evidence="2">The sequence shown here is derived from an EMBL/GenBank/DDBJ whole genome shotgun (WGS) entry which is preliminary data.</text>
</comment>
<name>A0A9D2Q355_9MICO</name>
<reference evidence="2" key="2">
    <citation type="submission" date="2021-04" db="EMBL/GenBank/DDBJ databases">
        <authorList>
            <person name="Gilroy R."/>
        </authorList>
    </citation>
    <scope>NUCLEOTIDE SEQUENCE</scope>
    <source>
        <strain evidence="2">CHK130-7132</strain>
    </source>
</reference>
<accession>A0A9D2Q355</accession>
<dbReference type="GO" id="GO:0006313">
    <property type="term" value="P:DNA transposition"/>
    <property type="evidence" value="ECO:0007669"/>
    <property type="project" value="InterPro"/>
</dbReference>
<dbReference type="InterPro" id="IPR002514">
    <property type="entry name" value="Transposase_8"/>
</dbReference>
<dbReference type="Proteomes" id="UP000823854">
    <property type="component" value="Unassembled WGS sequence"/>
</dbReference>
<evidence type="ECO:0000313" key="2">
    <source>
        <dbReference type="EMBL" id="HJC71048.1"/>
    </source>
</evidence>
<dbReference type="GO" id="GO:0003677">
    <property type="term" value="F:DNA binding"/>
    <property type="evidence" value="ECO:0007669"/>
    <property type="project" value="InterPro"/>
</dbReference>